<proteinExistence type="predicted"/>
<dbReference type="Gene3D" id="3.40.630.30">
    <property type="match status" value="1"/>
</dbReference>
<dbReference type="Proteomes" id="UP000319578">
    <property type="component" value="Unassembled WGS sequence"/>
</dbReference>
<dbReference type="OrthoDB" id="9785602at2"/>
<protein>
    <submittedName>
        <fullName evidence="2 3">Acetyltransferase</fullName>
    </submittedName>
</protein>
<dbReference type="PATRIC" id="fig|54915.3.peg.4273"/>
<dbReference type="SUPFAM" id="SSF55729">
    <property type="entry name" value="Acyl-CoA N-acyltransferases (Nat)"/>
    <property type="match status" value="1"/>
</dbReference>
<accession>A0A0K9YKT5</accession>
<dbReference type="Proteomes" id="UP000036834">
    <property type="component" value="Unassembled WGS sequence"/>
</dbReference>
<comment type="caution">
    <text evidence="3">The sequence shown here is derived from an EMBL/GenBank/DDBJ whole genome shotgun (WGS) entry which is preliminary data.</text>
</comment>
<dbReference type="EMBL" id="LGIQ01000011">
    <property type="protein sequence ID" value="KNB69286.1"/>
    <property type="molecule type" value="Genomic_DNA"/>
</dbReference>
<dbReference type="PROSITE" id="PS51186">
    <property type="entry name" value="GNAT"/>
    <property type="match status" value="1"/>
</dbReference>
<keyword evidence="5" id="KW-1185">Reference proteome</keyword>
<sequence>MSLRLETDRLVMRQFEQSDAKMVHGLAGSEEVARTTLSIPHPYPDGAAEKWIESTHYAAEQGESYTFAIVKKEAEELVGCMSLIVSKSHNRAELGYWFGHPFWGQGFATEAAWRIVAFGFEELGLNRIYAMAMTKNAASYQVMRKIGMQHEGTLSQHVLKWGSFEDIELYGMTRADYEKDQQANTK</sequence>
<dbReference type="STRING" id="54915.ADS79_25600"/>
<dbReference type="InterPro" id="IPR016181">
    <property type="entry name" value="Acyl_CoA_acyltransferase"/>
</dbReference>
<evidence type="ECO:0000313" key="2">
    <source>
        <dbReference type="EMBL" id="GED71568.1"/>
    </source>
</evidence>
<dbReference type="EMBL" id="BJON01000022">
    <property type="protein sequence ID" value="GED71568.1"/>
    <property type="molecule type" value="Genomic_DNA"/>
</dbReference>
<evidence type="ECO:0000313" key="5">
    <source>
        <dbReference type="Proteomes" id="UP000319578"/>
    </source>
</evidence>
<dbReference type="PANTHER" id="PTHR43792">
    <property type="entry name" value="GNAT FAMILY, PUTATIVE (AFU_ORTHOLOGUE AFUA_3G00765)-RELATED-RELATED"/>
    <property type="match status" value="1"/>
</dbReference>
<reference evidence="4" key="1">
    <citation type="submission" date="2015-07" db="EMBL/GenBank/DDBJ databases">
        <title>Genome sequencing project for genomic taxonomy and phylogenomics of Bacillus-like bacteria.</title>
        <authorList>
            <person name="Liu B."/>
            <person name="Wang J."/>
            <person name="Zhu Y."/>
            <person name="Liu G."/>
            <person name="Chen Q."/>
            <person name="Chen Z."/>
            <person name="Lan J."/>
            <person name="Che J."/>
            <person name="Ge C."/>
            <person name="Shi H."/>
            <person name="Pan Z."/>
            <person name="Liu X."/>
        </authorList>
    </citation>
    <scope>NUCLEOTIDE SEQUENCE [LARGE SCALE GENOMIC DNA]</scope>
    <source>
        <strain evidence="4">DSM 9887</strain>
    </source>
</reference>
<feature type="domain" description="N-acetyltransferase" evidence="1">
    <location>
        <begin position="10"/>
        <end position="171"/>
    </location>
</feature>
<dbReference type="InterPro" id="IPR051531">
    <property type="entry name" value="N-acetyltransferase"/>
</dbReference>
<dbReference type="RefSeq" id="WP_049741287.1">
    <property type="nucleotide sequence ID" value="NZ_BJON01000022.1"/>
</dbReference>
<gene>
    <name evidence="3" type="ORF">ADS79_25600</name>
    <name evidence="2" type="ORF">BRE01_52700</name>
</gene>
<dbReference type="AlphaFoldDB" id="A0A0K9YKT5"/>
<evidence type="ECO:0000259" key="1">
    <source>
        <dbReference type="PROSITE" id="PS51186"/>
    </source>
</evidence>
<reference evidence="3" key="2">
    <citation type="submission" date="2015-07" db="EMBL/GenBank/DDBJ databases">
        <title>MeaNS - Measles Nucleotide Surveillance Program.</title>
        <authorList>
            <person name="Tran T."/>
            <person name="Druce J."/>
        </authorList>
    </citation>
    <scope>NUCLEOTIDE SEQUENCE</scope>
    <source>
        <strain evidence="3">DSM 9887</strain>
    </source>
</reference>
<evidence type="ECO:0000313" key="3">
    <source>
        <dbReference type="EMBL" id="KNB69286.1"/>
    </source>
</evidence>
<reference evidence="2 5" key="3">
    <citation type="submission" date="2019-06" db="EMBL/GenBank/DDBJ databases">
        <title>Whole genome shotgun sequence of Brevibacillus reuszeri NBRC 15719.</title>
        <authorList>
            <person name="Hosoyama A."/>
            <person name="Uohara A."/>
            <person name="Ohji S."/>
            <person name="Ichikawa N."/>
        </authorList>
    </citation>
    <scope>NUCLEOTIDE SEQUENCE [LARGE SCALE GENOMIC DNA]</scope>
    <source>
        <strain evidence="2 5">NBRC 15719</strain>
    </source>
</reference>
<dbReference type="InterPro" id="IPR000182">
    <property type="entry name" value="GNAT_dom"/>
</dbReference>
<organism evidence="3 4">
    <name type="scientific">Brevibacillus reuszeri</name>
    <dbReference type="NCBI Taxonomy" id="54915"/>
    <lineage>
        <taxon>Bacteria</taxon>
        <taxon>Bacillati</taxon>
        <taxon>Bacillota</taxon>
        <taxon>Bacilli</taxon>
        <taxon>Bacillales</taxon>
        <taxon>Paenibacillaceae</taxon>
        <taxon>Brevibacillus</taxon>
    </lineage>
</organism>
<evidence type="ECO:0000313" key="4">
    <source>
        <dbReference type="Proteomes" id="UP000036834"/>
    </source>
</evidence>
<name>A0A0K9YKT5_9BACL</name>
<dbReference type="GO" id="GO:0016747">
    <property type="term" value="F:acyltransferase activity, transferring groups other than amino-acyl groups"/>
    <property type="evidence" value="ECO:0007669"/>
    <property type="project" value="InterPro"/>
</dbReference>
<dbReference type="Pfam" id="PF13302">
    <property type="entry name" value="Acetyltransf_3"/>
    <property type="match status" value="1"/>
</dbReference>
<keyword evidence="3" id="KW-0808">Transferase</keyword>